<protein>
    <submittedName>
        <fullName evidence="4">Metabotropic glutamate receptor 8</fullName>
    </submittedName>
</protein>
<evidence type="ECO:0000313" key="4">
    <source>
        <dbReference type="EMBL" id="CAK9099241.1"/>
    </source>
</evidence>
<proteinExistence type="predicted"/>
<keyword evidence="2" id="KW-0472">Membrane</keyword>
<feature type="transmembrane region" description="Helical" evidence="2">
    <location>
        <begin position="189"/>
        <end position="206"/>
    </location>
</feature>
<feature type="chain" id="PRO_5047515895" evidence="3">
    <location>
        <begin position="18"/>
        <end position="726"/>
    </location>
</feature>
<feature type="transmembrane region" description="Helical" evidence="2">
    <location>
        <begin position="25"/>
        <end position="45"/>
    </location>
</feature>
<feature type="signal peptide" evidence="3">
    <location>
        <begin position="1"/>
        <end position="17"/>
    </location>
</feature>
<organism evidence="4 5">
    <name type="scientific">Durusdinium trenchii</name>
    <dbReference type="NCBI Taxonomy" id="1381693"/>
    <lineage>
        <taxon>Eukaryota</taxon>
        <taxon>Sar</taxon>
        <taxon>Alveolata</taxon>
        <taxon>Dinophyceae</taxon>
        <taxon>Suessiales</taxon>
        <taxon>Symbiodiniaceae</taxon>
        <taxon>Durusdinium</taxon>
    </lineage>
</organism>
<feature type="transmembrane region" description="Helical" evidence="2">
    <location>
        <begin position="218"/>
        <end position="244"/>
    </location>
</feature>
<dbReference type="EMBL" id="CAXAMM010041407">
    <property type="protein sequence ID" value="CAK9099241.1"/>
    <property type="molecule type" value="Genomic_DNA"/>
</dbReference>
<dbReference type="Proteomes" id="UP001642464">
    <property type="component" value="Unassembled WGS sequence"/>
</dbReference>
<evidence type="ECO:0000256" key="2">
    <source>
        <dbReference type="SAM" id="Phobius"/>
    </source>
</evidence>
<gene>
    <name evidence="4" type="ORF">SCF082_LOCUS46484</name>
</gene>
<keyword evidence="5" id="KW-1185">Reference proteome</keyword>
<feature type="transmembrane region" description="Helical" evidence="2">
    <location>
        <begin position="157"/>
        <end position="177"/>
    </location>
</feature>
<keyword evidence="3" id="KW-0732">Signal</keyword>
<feature type="region of interest" description="Disordered" evidence="1">
    <location>
        <begin position="694"/>
        <end position="726"/>
    </location>
</feature>
<evidence type="ECO:0000256" key="1">
    <source>
        <dbReference type="SAM" id="MobiDB-lite"/>
    </source>
</evidence>
<name>A0ABP0RF82_9DINO</name>
<evidence type="ECO:0000256" key="3">
    <source>
        <dbReference type="SAM" id="SignalP"/>
    </source>
</evidence>
<keyword evidence="2" id="KW-1133">Transmembrane helix</keyword>
<reference evidence="4 5" key="1">
    <citation type="submission" date="2024-02" db="EMBL/GenBank/DDBJ databases">
        <authorList>
            <person name="Chen Y."/>
            <person name="Shah S."/>
            <person name="Dougan E. K."/>
            <person name="Thang M."/>
            <person name="Chan C."/>
        </authorList>
    </citation>
    <scope>NUCLEOTIDE SEQUENCE [LARGE SCALE GENOMIC DNA]</scope>
</reference>
<evidence type="ECO:0000313" key="5">
    <source>
        <dbReference type="Proteomes" id="UP001642464"/>
    </source>
</evidence>
<keyword evidence="4" id="KW-0675">Receptor</keyword>
<feature type="transmembrane region" description="Helical" evidence="2">
    <location>
        <begin position="75"/>
        <end position="98"/>
    </location>
</feature>
<accession>A0ABP0RF82</accession>
<feature type="transmembrane region" description="Helical" evidence="2">
    <location>
        <begin position="130"/>
        <end position="151"/>
    </location>
</feature>
<keyword evidence="2" id="KW-0812">Transmembrane</keyword>
<comment type="caution">
    <text evidence="4">The sequence shown here is derived from an EMBL/GenBank/DDBJ whole genome shotgun (WGS) entry which is preliminary data.</text>
</comment>
<sequence length="726" mass="80261">MGLGVFLTCWLISQLRGDKMSLDTVFQLGGVLVFALFISITLAVLDPFLCIQNPDGSSSMASSPGVVCFNSEEHVWLAFLSSLGILCYPLLVLSWATFTTLMYPSRINSGAGLKLVRRHGFLFQRFTRECYFYGTLLLLRNIIVSLVPVAFAAVPEVQMVIMGAVLVTFGAVQVRLWPWRTTLANYTDLAITFILQVVLLGIAPLLEVEEGVSTEILGWILTFSVLSPFVAGIAASTFCVLCHFHPPLDYGIFLCHHKGGAGSLCRLIKLLISNHSKTRVFLDSDELEEQTTRMWCAGEIVTAFKNKVITVPLICDGYLPPSTADIEGIPEVWTVQQKQILSFYGTLVASQLNPLLSHELDSKFGITMEDVQRAYAWLHDELEALILSRFAPPHHRENTVVELLSMVRAPMLYFRSMDGTKAANHKVKARVLITGAVSDGEALATLEVFQIMLQKQLHKECAVVQTPTALVAYKPWAYYFVILLSRGMLRDPGFAETLLSAYVEGEGVSSRPLEMVTVNADTHFEFPSAELLGRGREDWTLTEDCILGNGWKRFYRDLEEHSLPGVELHLGPHLSKAYRAMLNVLALPLSPMGSEGKQVAEIARRFRRYQSAGFAESLDDEDDREAGGDGVNPHQLQLEMGSLPDQESFLSRAQARKSLKRIGKSVAYTETGALIQLDLDDLSEASDDHPLITESATAEVQATAPWPEGPDVSGPLAEGELIRESM</sequence>
<feature type="region of interest" description="Disordered" evidence="1">
    <location>
        <begin position="614"/>
        <end position="633"/>
    </location>
</feature>